<dbReference type="InterPro" id="IPR023299">
    <property type="entry name" value="ATPase_P-typ_cyto_dom_N"/>
</dbReference>
<evidence type="ECO:0000313" key="17">
    <source>
        <dbReference type="Proteomes" id="UP000230215"/>
    </source>
</evidence>
<dbReference type="GO" id="GO:0016020">
    <property type="term" value="C:membrane"/>
    <property type="evidence" value="ECO:0007669"/>
    <property type="project" value="InterPro"/>
</dbReference>
<dbReference type="Proteomes" id="UP000230215">
    <property type="component" value="Unassembled WGS sequence"/>
</dbReference>
<proteinExistence type="predicted"/>
<keyword evidence="4 15" id="KW-0812">Transmembrane</keyword>
<keyword evidence="13 15" id="KW-0472">Membrane</keyword>
<name>A0A2M7H0M8_9BACT</name>
<dbReference type="EC" id="7.2.2.8" evidence="2"/>
<protein>
    <recommendedName>
        <fullName evidence="2">P-type Cu(+) transporter</fullName>
        <ecNumber evidence="2">7.2.2.8</ecNumber>
    </recommendedName>
</protein>
<dbReference type="PANTHER" id="PTHR43520:SF8">
    <property type="entry name" value="P-TYPE CU(+) TRANSPORTER"/>
    <property type="match status" value="1"/>
</dbReference>
<sequence>LQKAGSAESGSEHPLGKAIVKKAKEKGIEVLEPKNFKAIFGKGVMAEINGKKILVGRKELMEENNLDVSSAQEMVSQLQEEGKTVMWVAEEGKRVLGAIAVADTLKDETKTAVERLHKMGFKTIMLTGDNQRTARAIAKKVGIDEVIAEVLPDQKVEVIKKLQKGGEIKVAMVGDGINDAPALTQADVGVAIGTGTDIAIEAGEITLVRGDLIALVNAILLSKATFKTIRQNLFWAFIYNVVALPVAAFGILATMIGPIIAAAAMAFSSLSVVSNSLRLRKIKLQ</sequence>
<evidence type="ECO:0000256" key="10">
    <source>
        <dbReference type="ARBA" id="ARBA00022989"/>
    </source>
</evidence>
<dbReference type="AlphaFoldDB" id="A0A2M7H0M8"/>
<dbReference type="GO" id="GO:0012505">
    <property type="term" value="C:endomembrane system"/>
    <property type="evidence" value="ECO:0007669"/>
    <property type="project" value="UniProtKB-SubCell"/>
</dbReference>
<evidence type="ECO:0000256" key="9">
    <source>
        <dbReference type="ARBA" id="ARBA00022967"/>
    </source>
</evidence>
<keyword evidence="10 15" id="KW-1133">Transmembrane helix</keyword>
<dbReference type="InterPro" id="IPR023214">
    <property type="entry name" value="HAD_sf"/>
</dbReference>
<dbReference type="Gene3D" id="3.40.1110.10">
    <property type="entry name" value="Calcium-transporting ATPase, cytoplasmic domain N"/>
    <property type="match status" value="1"/>
</dbReference>
<feature type="non-terminal residue" evidence="16">
    <location>
        <position position="1"/>
    </location>
</feature>
<evidence type="ECO:0000256" key="11">
    <source>
        <dbReference type="ARBA" id="ARBA00023008"/>
    </source>
</evidence>
<dbReference type="SUPFAM" id="SSF56784">
    <property type="entry name" value="HAD-like"/>
    <property type="match status" value="1"/>
</dbReference>
<dbReference type="Gene3D" id="3.40.50.1000">
    <property type="entry name" value="HAD superfamily/HAD-like"/>
    <property type="match status" value="1"/>
</dbReference>
<dbReference type="GO" id="GO:0005524">
    <property type="term" value="F:ATP binding"/>
    <property type="evidence" value="ECO:0007669"/>
    <property type="project" value="UniProtKB-KW"/>
</dbReference>
<accession>A0A2M7H0M8</accession>
<feature type="transmembrane region" description="Helical" evidence="15">
    <location>
        <begin position="259"/>
        <end position="277"/>
    </location>
</feature>
<evidence type="ECO:0000256" key="3">
    <source>
        <dbReference type="ARBA" id="ARBA00022448"/>
    </source>
</evidence>
<dbReference type="GO" id="GO:0140581">
    <property type="term" value="F:P-type monovalent copper transporter activity"/>
    <property type="evidence" value="ECO:0007669"/>
    <property type="project" value="UniProtKB-EC"/>
</dbReference>
<keyword evidence="5" id="KW-0479">Metal-binding</keyword>
<keyword evidence="11" id="KW-0186">Copper</keyword>
<keyword evidence="12" id="KW-0406">Ion transport</keyword>
<keyword evidence="3" id="KW-0813">Transport</keyword>
<comment type="catalytic activity">
    <reaction evidence="14">
        <text>Cu(+)(in) + ATP + H2O = Cu(+)(out) + ADP + phosphate + H(+)</text>
        <dbReference type="Rhea" id="RHEA:25792"/>
        <dbReference type="ChEBI" id="CHEBI:15377"/>
        <dbReference type="ChEBI" id="CHEBI:15378"/>
        <dbReference type="ChEBI" id="CHEBI:30616"/>
        <dbReference type="ChEBI" id="CHEBI:43474"/>
        <dbReference type="ChEBI" id="CHEBI:49552"/>
        <dbReference type="ChEBI" id="CHEBI:456216"/>
        <dbReference type="EC" id="7.2.2.8"/>
    </reaction>
</comment>
<reference evidence="17" key="1">
    <citation type="submission" date="2017-09" db="EMBL/GenBank/DDBJ databases">
        <title>Depth-based differentiation of microbial function through sediment-hosted aquifers and enrichment of novel symbionts in the deep terrestrial subsurface.</title>
        <authorList>
            <person name="Probst A.J."/>
            <person name="Ladd B."/>
            <person name="Jarett J.K."/>
            <person name="Geller-Mcgrath D.E."/>
            <person name="Sieber C.M.K."/>
            <person name="Emerson J.B."/>
            <person name="Anantharaman K."/>
            <person name="Thomas B.C."/>
            <person name="Malmstrom R."/>
            <person name="Stieglmeier M."/>
            <person name="Klingl A."/>
            <person name="Woyke T."/>
            <person name="Ryan C.M."/>
            <person name="Banfield J.F."/>
        </authorList>
    </citation>
    <scope>NUCLEOTIDE SEQUENCE [LARGE SCALE GENOMIC DNA]</scope>
</reference>
<keyword evidence="6" id="KW-0547">Nucleotide-binding</keyword>
<dbReference type="FunFam" id="3.40.50.1000:FF:000144">
    <property type="entry name" value="copper-transporting ATPase 1 isoform X2"/>
    <property type="match status" value="1"/>
</dbReference>
<dbReference type="PRINTS" id="PR00119">
    <property type="entry name" value="CATATPASE"/>
</dbReference>
<evidence type="ECO:0000256" key="2">
    <source>
        <dbReference type="ARBA" id="ARBA00012517"/>
    </source>
</evidence>
<evidence type="ECO:0000256" key="1">
    <source>
        <dbReference type="ARBA" id="ARBA00004127"/>
    </source>
</evidence>
<organism evidence="16 17">
    <name type="scientific">Candidatus Nealsonbacteria bacterium CG15_BIG_FIL_POST_REV_8_21_14_020_37_12</name>
    <dbReference type="NCBI Taxonomy" id="1974716"/>
    <lineage>
        <taxon>Bacteria</taxon>
        <taxon>Candidatus Nealsoniibacteriota</taxon>
    </lineage>
</organism>
<gene>
    <name evidence="16" type="ORF">COW25_02710</name>
</gene>
<comment type="caution">
    <text evidence="16">The sequence shown here is derived from an EMBL/GenBank/DDBJ whole genome shotgun (WGS) entry which is preliminary data.</text>
</comment>
<feature type="transmembrane region" description="Helical" evidence="15">
    <location>
        <begin position="233"/>
        <end position="253"/>
    </location>
</feature>
<dbReference type="GO" id="GO:0055070">
    <property type="term" value="P:copper ion homeostasis"/>
    <property type="evidence" value="ECO:0007669"/>
    <property type="project" value="TreeGrafter"/>
</dbReference>
<keyword evidence="7" id="KW-0187">Copper transport</keyword>
<keyword evidence="9" id="KW-1278">Translocase</keyword>
<dbReference type="GO" id="GO:0016887">
    <property type="term" value="F:ATP hydrolysis activity"/>
    <property type="evidence" value="ECO:0007669"/>
    <property type="project" value="InterPro"/>
</dbReference>
<evidence type="ECO:0000256" key="7">
    <source>
        <dbReference type="ARBA" id="ARBA00022796"/>
    </source>
</evidence>
<evidence type="ECO:0000256" key="5">
    <source>
        <dbReference type="ARBA" id="ARBA00022723"/>
    </source>
</evidence>
<dbReference type="InterPro" id="IPR036412">
    <property type="entry name" value="HAD-like_sf"/>
</dbReference>
<evidence type="ECO:0000256" key="8">
    <source>
        <dbReference type="ARBA" id="ARBA00022840"/>
    </source>
</evidence>
<evidence type="ECO:0000256" key="4">
    <source>
        <dbReference type="ARBA" id="ARBA00022692"/>
    </source>
</evidence>
<evidence type="ECO:0000256" key="15">
    <source>
        <dbReference type="SAM" id="Phobius"/>
    </source>
</evidence>
<dbReference type="GO" id="GO:0043682">
    <property type="term" value="F:P-type divalent copper transporter activity"/>
    <property type="evidence" value="ECO:0007669"/>
    <property type="project" value="TreeGrafter"/>
</dbReference>
<dbReference type="GO" id="GO:0005507">
    <property type="term" value="F:copper ion binding"/>
    <property type="evidence" value="ECO:0007669"/>
    <property type="project" value="TreeGrafter"/>
</dbReference>
<evidence type="ECO:0000256" key="13">
    <source>
        <dbReference type="ARBA" id="ARBA00023136"/>
    </source>
</evidence>
<comment type="subcellular location">
    <subcellularLocation>
        <location evidence="1">Endomembrane system</location>
        <topology evidence="1">Multi-pass membrane protein</topology>
    </subcellularLocation>
</comment>
<dbReference type="EMBL" id="PFGB01000085">
    <property type="protein sequence ID" value="PIW34640.1"/>
    <property type="molecule type" value="Genomic_DNA"/>
</dbReference>
<evidence type="ECO:0000256" key="6">
    <source>
        <dbReference type="ARBA" id="ARBA00022741"/>
    </source>
</evidence>
<evidence type="ECO:0000256" key="12">
    <source>
        <dbReference type="ARBA" id="ARBA00023065"/>
    </source>
</evidence>
<evidence type="ECO:0000313" key="16">
    <source>
        <dbReference type="EMBL" id="PIW34640.1"/>
    </source>
</evidence>
<dbReference type="InterPro" id="IPR001757">
    <property type="entry name" value="P_typ_ATPase"/>
</dbReference>
<evidence type="ECO:0000256" key="14">
    <source>
        <dbReference type="ARBA" id="ARBA00049289"/>
    </source>
</evidence>
<keyword evidence="8" id="KW-0067">ATP-binding</keyword>
<dbReference type="Pfam" id="PF00702">
    <property type="entry name" value="Hydrolase"/>
    <property type="match status" value="1"/>
</dbReference>
<dbReference type="PANTHER" id="PTHR43520">
    <property type="entry name" value="ATP7, ISOFORM B"/>
    <property type="match status" value="1"/>
</dbReference>
<dbReference type="NCBIfam" id="TIGR01494">
    <property type="entry name" value="ATPase_P-type"/>
    <property type="match status" value="1"/>
</dbReference>